<reference evidence="2 3" key="1">
    <citation type="submission" date="2021-06" db="EMBL/GenBank/DDBJ databases">
        <title>Caerostris darwini draft genome.</title>
        <authorList>
            <person name="Kono N."/>
            <person name="Arakawa K."/>
        </authorList>
    </citation>
    <scope>NUCLEOTIDE SEQUENCE [LARGE SCALE GENOMIC DNA]</scope>
</reference>
<dbReference type="EMBL" id="BPLQ01000562">
    <property type="protein sequence ID" value="GIX72928.1"/>
    <property type="molecule type" value="Genomic_DNA"/>
</dbReference>
<protein>
    <submittedName>
        <fullName evidence="2">Uncharacterized protein</fullName>
    </submittedName>
</protein>
<organism evidence="2 3">
    <name type="scientific">Caerostris darwini</name>
    <dbReference type="NCBI Taxonomy" id="1538125"/>
    <lineage>
        <taxon>Eukaryota</taxon>
        <taxon>Metazoa</taxon>
        <taxon>Ecdysozoa</taxon>
        <taxon>Arthropoda</taxon>
        <taxon>Chelicerata</taxon>
        <taxon>Arachnida</taxon>
        <taxon>Araneae</taxon>
        <taxon>Araneomorphae</taxon>
        <taxon>Entelegynae</taxon>
        <taxon>Araneoidea</taxon>
        <taxon>Araneidae</taxon>
        <taxon>Caerostris</taxon>
    </lineage>
</organism>
<proteinExistence type="predicted"/>
<dbReference type="Proteomes" id="UP001054837">
    <property type="component" value="Unassembled WGS sequence"/>
</dbReference>
<sequence length="73" mass="8336">MRMNVIVDELVEEFLKRSTHASPENVLSPHEILMERSSRGTSSNIRKGPSTHHTIPLRQATSTNRTRGNELFH</sequence>
<name>A0AAV4MKM6_9ARAC</name>
<feature type="region of interest" description="Disordered" evidence="1">
    <location>
        <begin position="18"/>
        <end position="73"/>
    </location>
</feature>
<evidence type="ECO:0000313" key="2">
    <source>
        <dbReference type="EMBL" id="GIX72928.1"/>
    </source>
</evidence>
<accession>A0AAV4MKM6</accession>
<dbReference type="AlphaFoldDB" id="A0AAV4MKM6"/>
<keyword evidence="3" id="KW-1185">Reference proteome</keyword>
<comment type="caution">
    <text evidence="2">The sequence shown here is derived from an EMBL/GenBank/DDBJ whole genome shotgun (WGS) entry which is preliminary data.</text>
</comment>
<evidence type="ECO:0000313" key="3">
    <source>
        <dbReference type="Proteomes" id="UP001054837"/>
    </source>
</evidence>
<evidence type="ECO:0000256" key="1">
    <source>
        <dbReference type="SAM" id="MobiDB-lite"/>
    </source>
</evidence>
<gene>
    <name evidence="2" type="ORF">CDAR_72781</name>
</gene>